<dbReference type="Gene3D" id="1.10.443.10">
    <property type="entry name" value="Intergrase catalytic core"/>
    <property type="match status" value="1"/>
</dbReference>
<evidence type="ECO:0000256" key="1">
    <source>
        <dbReference type="ARBA" id="ARBA00023172"/>
    </source>
</evidence>
<reference evidence="4 5" key="1">
    <citation type="submission" date="2024-09" db="EMBL/GenBank/DDBJ databases">
        <authorList>
            <person name="Lee S.D."/>
        </authorList>
    </citation>
    <scope>NUCLEOTIDE SEQUENCE [LARGE SCALE GENOMIC DNA]</scope>
    <source>
        <strain evidence="4 5">N1-1</strain>
    </source>
</reference>
<dbReference type="Pfam" id="PF00589">
    <property type="entry name" value="Phage_integrase"/>
    <property type="match status" value="1"/>
</dbReference>
<feature type="region of interest" description="Disordered" evidence="2">
    <location>
        <begin position="101"/>
        <end position="129"/>
    </location>
</feature>
<evidence type="ECO:0000256" key="2">
    <source>
        <dbReference type="SAM" id="MobiDB-lite"/>
    </source>
</evidence>
<gene>
    <name evidence="4" type="ORF">ACEZDG_09140</name>
</gene>
<proteinExistence type="predicted"/>
<dbReference type="InterPro" id="IPR002104">
    <property type="entry name" value="Integrase_catalytic"/>
</dbReference>
<name>A0ABV6V753_9ACTN</name>
<organism evidence="4 5">
    <name type="scientific">Streptacidiphilus alkalitolerans</name>
    <dbReference type="NCBI Taxonomy" id="3342712"/>
    <lineage>
        <taxon>Bacteria</taxon>
        <taxon>Bacillati</taxon>
        <taxon>Actinomycetota</taxon>
        <taxon>Actinomycetes</taxon>
        <taxon>Kitasatosporales</taxon>
        <taxon>Streptomycetaceae</taxon>
        <taxon>Streptacidiphilus</taxon>
    </lineage>
</organism>
<dbReference type="Proteomes" id="UP001592582">
    <property type="component" value="Unassembled WGS sequence"/>
</dbReference>
<dbReference type="RefSeq" id="WP_380505162.1">
    <property type="nucleotide sequence ID" value="NZ_JBHEZX010000003.1"/>
</dbReference>
<dbReference type="PROSITE" id="PS51898">
    <property type="entry name" value="TYR_RECOMBINASE"/>
    <property type="match status" value="1"/>
</dbReference>
<dbReference type="InterPro" id="IPR011010">
    <property type="entry name" value="DNA_brk_join_enz"/>
</dbReference>
<evidence type="ECO:0000313" key="5">
    <source>
        <dbReference type="Proteomes" id="UP001592582"/>
    </source>
</evidence>
<keyword evidence="1" id="KW-0233">DNA recombination</keyword>
<evidence type="ECO:0000259" key="3">
    <source>
        <dbReference type="PROSITE" id="PS51898"/>
    </source>
</evidence>
<accession>A0ABV6V753</accession>
<protein>
    <submittedName>
        <fullName evidence="4">Tyrosine-type recombinase/integrase</fullName>
    </submittedName>
</protein>
<sequence length="129" mass="13908">MFTREDRSWLHPTAVSDRLRQLYETIDLPPVRLHDLRHGAASIAHAAGADLHAIKEMLGHFSIAVTSDTYTTLLPQVDRALAEAAASLVPRAQKLAIVPPPGAESAAQPVKITPSAHANDPGRGVRGRR</sequence>
<dbReference type="SUPFAM" id="SSF56349">
    <property type="entry name" value="DNA breaking-rejoining enzymes"/>
    <property type="match status" value="1"/>
</dbReference>
<keyword evidence="5" id="KW-1185">Reference proteome</keyword>
<dbReference type="EMBL" id="JBHEZX010000003">
    <property type="protein sequence ID" value="MFC1409447.1"/>
    <property type="molecule type" value="Genomic_DNA"/>
</dbReference>
<evidence type="ECO:0000313" key="4">
    <source>
        <dbReference type="EMBL" id="MFC1409447.1"/>
    </source>
</evidence>
<feature type="domain" description="Tyr recombinase" evidence="3">
    <location>
        <begin position="1"/>
        <end position="83"/>
    </location>
</feature>
<dbReference type="InterPro" id="IPR013762">
    <property type="entry name" value="Integrase-like_cat_sf"/>
</dbReference>
<comment type="caution">
    <text evidence="4">The sequence shown here is derived from an EMBL/GenBank/DDBJ whole genome shotgun (WGS) entry which is preliminary data.</text>
</comment>